<dbReference type="Proteomes" id="UP000189369">
    <property type="component" value="Chromosome"/>
</dbReference>
<dbReference type="EMBL" id="CP019697">
    <property type="protein sequence ID" value="AQS51944.1"/>
    <property type="molecule type" value="Genomic_DNA"/>
</dbReference>
<evidence type="ECO:0000259" key="9">
    <source>
        <dbReference type="Pfam" id="PF12804"/>
    </source>
</evidence>
<feature type="binding site" evidence="8">
    <location>
        <position position="27"/>
    </location>
    <ligand>
        <name>GTP</name>
        <dbReference type="ChEBI" id="CHEBI:37565"/>
    </ligand>
</feature>
<dbReference type="InterPro" id="IPR029044">
    <property type="entry name" value="Nucleotide-diphossugar_trans"/>
</dbReference>
<keyword evidence="10" id="KW-0548">Nucleotidyltransferase</keyword>
<accession>A0A1U9K1U1</accession>
<evidence type="ECO:0000313" key="10">
    <source>
        <dbReference type="EMBL" id="AQS51944.1"/>
    </source>
</evidence>
<feature type="domain" description="MobA-like NTP transferase" evidence="9">
    <location>
        <begin position="8"/>
        <end position="172"/>
    </location>
</feature>
<comment type="function">
    <text evidence="8">Transfers a GMP moiety from GTP to Mo-molybdopterin (Mo-MPT) cofactor (Moco or molybdenum cofactor) to form Mo-molybdopterin guanine dinucleotide (Mo-MGD) cofactor.</text>
</comment>
<dbReference type="GO" id="GO:1902758">
    <property type="term" value="P:bis(molybdopterin guanine dinucleotide)molybdenum biosynthetic process"/>
    <property type="evidence" value="ECO:0007669"/>
    <property type="project" value="TreeGrafter"/>
</dbReference>
<comment type="similarity">
    <text evidence="8">Belongs to the MobA family.</text>
</comment>
<keyword evidence="7 8" id="KW-0501">Molybdenum cofactor biosynthesis</keyword>
<organism evidence="10 11">
    <name type="scientific">Paenalcaligenes hominis</name>
    <dbReference type="NCBI Taxonomy" id="643674"/>
    <lineage>
        <taxon>Bacteria</taxon>
        <taxon>Pseudomonadati</taxon>
        <taxon>Pseudomonadota</taxon>
        <taxon>Betaproteobacteria</taxon>
        <taxon>Burkholderiales</taxon>
        <taxon>Alcaligenaceae</taxon>
        <taxon>Paenalcaligenes</taxon>
    </lineage>
</organism>
<dbReference type="KEGG" id="phn:PAEH1_11035"/>
<sequence>MPRSALTGAILTGGQARRLQDLGAVDKGLVELQGRPLVAWVHECLTDFCQSSLLISANRNQSAYAAYGTVVSDPTALDPYQGPLAGLWALLEQCETEWLLVLPVDTPFIRPPLLQTLWEARLAKPESELLYMQHQRSYPLCLLAHRSVLASLKADVLAGERRVQRWLSQHHAVAVDMRQYPDSCFFNINTPDDIQSAQLRALELREN</sequence>
<comment type="cofactor">
    <cofactor evidence="8">
        <name>Mg(2+)</name>
        <dbReference type="ChEBI" id="CHEBI:18420"/>
    </cofactor>
</comment>
<evidence type="ECO:0000256" key="7">
    <source>
        <dbReference type="ARBA" id="ARBA00023150"/>
    </source>
</evidence>
<dbReference type="GO" id="GO:0005525">
    <property type="term" value="F:GTP binding"/>
    <property type="evidence" value="ECO:0007669"/>
    <property type="project" value="UniProtKB-UniRule"/>
</dbReference>
<protein>
    <recommendedName>
        <fullName evidence="8">Molybdenum cofactor guanylyltransferase</fullName>
        <shortName evidence="8">MoCo guanylyltransferase</shortName>
        <ecNumber evidence="8">2.7.7.77</ecNumber>
    </recommendedName>
    <alternativeName>
        <fullName evidence="8">GTP:molybdopterin guanylyltransferase</fullName>
    </alternativeName>
    <alternativeName>
        <fullName evidence="8">Mo-MPT guanylyltransferase</fullName>
    </alternativeName>
    <alternativeName>
        <fullName evidence="8">Molybdopterin guanylyltransferase</fullName>
    </alternativeName>
    <alternativeName>
        <fullName evidence="8">Molybdopterin-guanine dinucleotide synthase</fullName>
        <shortName evidence="8">MGD synthase</shortName>
    </alternativeName>
</protein>
<evidence type="ECO:0000256" key="2">
    <source>
        <dbReference type="ARBA" id="ARBA00022679"/>
    </source>
</evidence>
<evidence type="ECO:0000256" key="6">
    <source>
        <dbReference type="ARBA" id="ARBA00023134"/>
    </source>
</evidence>
<dbReference type="Pfam" id="PF12804">
    <property type="entry name" value="NTP_transf_3"/>
    <property type="match status" value="1"/>
</dbReference>
<dbReference type="HAMAP" id="MF_00316">
    <property type="entry name" value="MobA"/>
    <property type="match status" value="1"/>
</dbReference>
<keyword evidence="5 8" id="KW-0460">Magnesium</keyword>
<dbReference type="CDD" id="cd02503">
    <property type="entry name" value="MobA"/>
    <property type="match status" value="1"/>
</dbReference>
<evidence type="ECO:0000313" key="11">
    <source>
        <dbReference type="Proteomes" id="UP000189369"/>
    </source>
</evidence>
<feature type="binding site" evidence="8">
    <location>
        <position position="105"/>
    </location>
    <ligand>
        <name>Mg(2+)</name>
        <dbReference type="ChEBI" id="CHEBI:18420"/>
    </ligand>
</feature>
<reference evidence="10 11" key="1">
    <citation type="submission" date="2017-01" db="EMBL/GenBank/DDBJ databases">
        <title>Complete Genome Sequence of Paenalcaligenes hominis, Isolated from a paraplegic Patient with neurogenic bladder.</title>
        <authorList>
            <person name="Mukhopadhyay R."/>
            <person name="Joaquin J."/>
            <person name="Hogue R."/>
            <person name="Kilaru A."/>
            <person name="Jospin G."/>
            <person name="Mars K."/>
            <person name="Eisen J.A."/>
            <person name="Chaturvedi V."/>
        </authorList>
    </citation>
    <scope>NUCLEOTIDE SEQUENCE [LARGE SCALE GENOMIC DNA]</scope>
    <source>
        <strain evidence="10 11">15S00501</strain>
    </source>
</reference>
<dbReference type="PANTHER" id="PTHR19136">
    <property type="entry name" value="MOLYBDENUM COFACTOR GUANYLYLTRANSFERASE"/>
    <property type="match status" value="1"/>
</dbReference>
<comment type="catalytic activity">
    <reaction evidence="8">
        <text>Mo-molybdopterin + GTP + H(+) = Mo-molybdopterin guanine dinucleotide + diphosphate</text>
        <dbReference type="Rhea" id="RHEA:34243"/>
        <dbReference type="ChEBI" id="CHEBI:15378"/>
        <dbReference type="ChEBI" id="CHEBI:33019"/>
        <dbReference type="ChEBI" id="CHEBI:37565"/>
        <dbReference type="ChEBI" id="CHEBI:71302"/>
        <dbReference type="ChEBI" id="CHEBI:71310"/>
        <dbReference type="EC" id="2.7.7.77"/>
    </reaction>
</comment>
<dbReference type="NCBIfam" id="TIGR02665">
    <property type="entry name" value="molyb_mobA"/>
    <property type="match status" value="1"/>
</dbReference>
<keyword evidence="1 8" id="KW-0963">Cytoplasm</keyword>
<evidence type="ECO:0000256" key="8">
    <source>
        <dbReference type="HAMAP-Rule" id="MF_00316"/>
    </source>
</evidence>
<comment type="subunit">
    <text evidence="8">Monomer.</text>
</comment>
<feature type="binding site" evidence="8">
    <location>
        <begin position="11"/>
        <end position="13"/>
    </location>
    <ligand>
        <name>GTP</name>
        <dbReference type="ChEBI" id="CHEBI:37565"/>
    </ligand>
</feature>
<comment type="domain">
    <text evidence="8">The N-terminal domain determines nucleotide recognition and specific binding, while the C-terminal domain determines the specific binding to the target protein.</text>
</comment>
<feature type="binding site" evidence="8">
    <location>
        <position position="73"/>
    </location>
    <ligand>
        <name>GTP</name>
        <dbReference type="ChEBI" id="CHEBI:37565"/>
    </ligand>
</feature>
<dbReference type="STRING" id="643674.PAEH1_11035"/>
<gene>
    <name evidence="8" type="primary">mobA</name>
    <name evidence="10" type="ORF">PAEH1_11035</name>
</gene>
<dbReference type="SUPFAM" id="SSF53448">
    <property type="entry name" value="Nucleotide-diphospho-sugar transferases"/>
    <property type="match status" value="1"/>
</dbReference>
<evidence type="ECO:0000256" key="1">
    <source>
        <dbReference type="ARBA" id="ARBA00022490"/>
    </source>
</evidence>
<dbReference type="GO" id="GO:0061603">
    <property type="term" value="F:molybdenum cofactor guanylyltransferase activity"/>
    <property type="evidence" value="ECO:0007669"/>
    <property type="project" value="UniProtKB-EC"/>
</dbReference>
<proteinExistence type="inferred from homology"/>
<keyword evidence="6 8" id="KW-0342">GTP-binding</keyword>
<dbReference type="AlphaFoldDB" id="A0A1U9K1U1"/>
<evidence type="ECO:0000256" key="4">
    <source>
        <dbReference type="ARBA" id="ARBA00022741"/>
    </source>
</evidence>
<feature type="binding site" evidence="8">
    <location>
        <position position="105"/>
    </location>
    <ligand>
        <name>GTP</name>
        <dbReference type="ChEBI" id="CHEBI:37565"/>
    </ligand>
</feature>
<keyword evidence="2 8" id="KW-0808">Transferase</keyword>
<dbReference type="EC" id="2.7.7.77" evidence="8"/>
<dbReference type="InterPro" id="IPR013482">
    <property type="entry name" value="Molybde_CF_guanTrfase"/>
</dbReference>
<keyword evidence="3 8" id="KW-0479">Metal-binding</keyword>
<evidence type="ECO:0000256" key="3">
    <source>
        <dbReference type="ARBA" id="ARBA00022723"/>
    </source>
</evidence>
<comment type="caution">
    <text evidence="8">Lacks conserved residue(s) required for the propagation of feature annotation.</text>
</comment>
<dbReference type="PANTHER" id="PTHR19136:SF81">
    <property type="entry name" value="MOLYBDENUM COFACTOR GUANYLYLTRANSFERASE"/>
    <property type="match status" value="1"/>
</dbReference>
<dbReference type="GO" id="GO:0046872">
    <property type="term" value="F:metal ion binding"/>
    <property type="evidence" value="ECO:0007669"/>
    <property type="project" value="UniProtKB-KW"/>
</dbReference>
<dbReference type="InterPro" id="IPR025877">
    <property type="entry name" value="MobA-like_NTP_Trfase"/>
</dbReference>
<keyword evidence="4 8" id="KW-0547">Nucleotide-binding</keyword>
<evidence type="ECO:0000256" key="5">
    <source>
        <dbReference type="ARBA" id="ARBA00022842"/>
    </source>
</evidence>
<comment type="subcellular location">
    <subcellularLocation>
        <location evidence="8">Cytoplasm</location>
    </subcellularLocation>
</comment>
<name>A0A1U9K1U1_9BURK</name>
<dbReference type="OrthoDB" id="9788394at2"/>
<dbReference type="Gene3D" id="3.90.550.10">
    <property type="entry name" value="Spore Coat Polysaccharide Biosynthesis Protein SpsA, Chain A"/>
    <property type="match status" value="1"/>
</dbReference>
<dbReference type="GO" id="GO:0005737">
    <property type="term" value="C:cytoplasm"/>
    <property type="evidence" value="ECO:0007669"/>
    <property type="project" value="UniProtKB-SubCell"/>
</dbReference>